<evidence type="ECO:0000256" key="9">
    <source>
        <dbReference type="ARBA" id="ARBA00047337"/>
    </source>
</evidence>
<evidence type="ECO:0000256" key="4">
    <source>
        <dbReference type="ARBA" id="ARBA00022487"/>
    </source>
</evidence>
<evidence type="ECO:0000259" key="12">
    <source>
        <dbReference type="Pfam" id="PF02230"/>
    </source>
</evidence>
<dbReference type="Gene3D" id="3.40.50.1820">
    <property type="entry name" value="alpha/beta hydrolase"/>
    <property type="match status" value="1"/>
</dbReference>
<protein>
    <recommendedName>
        <fullName evidence="3">Acyl-protein thioesterase 1</fullName>
        <ecNumber evidence="2">3.1.2.22</ecNumber>
    </recommendedName>
    <alternativeName>
        <fullName evidence="8">Palmitoyl-protein hydrolase</fullName>
    </alternativeName>
</protein>
<sequence>MEVCSRPCGRTRSTMASALKTVIVPPAGGGFPSATVFLLHGLGDTASGWIDVARMLGQQQSLQHVRFVLPTAPLQPVTINMGMKMTSWFDIYSLTDIEQAEDEAGLLKSTELIRGLVQKEVDGSAEGLNGHGVPSNRIVVAGFSQGGAISLLTGLTAPAPIAGVAALSTWLPLRNRIDQLRTNTTPFPVFEAHGTVDQIVDFAFGKATYEGLRDKLGFGKLVEFHEYKGMMHSACPQEIHDLGQWLERVVPI</sequence>
<evidence type="ECO:0000256" key="6">
    <source>
        <dbReference type="ARBA" id="ARBA00022832"/>
    </source>
</evidence>
<dbReference type="InterPro" id="IPR050565">
    <property type="entry name" value="LYPA1-2/EST-like"/>
</dbReference>
<dbReference type="PANTHER" id="PTHR10655:SF17">
    <property type="entry name" value="LYSOPHOSPHOLIPASE-LIKE PROTEIN 1"/>
    <property type="match status" value="1"/>
</dbReference>
<evidence type="ECO:0000256" key="1">
    <source>
        <dbReference type="ARBA" id="ARBA00006499"/>
    </source>
</evidence>
<dbReference type="InterPro" id="IPR029058">
    <property type="entry name" value="AB_hydrolase_fold"/>
</dbReference>
<dbReference type="SUPFAM" id="SSF53474">
    <property type="entry name" value="alpha/beta-Hydrolases"/>
    <property type="match status" value="1"/>
</dbReference>
<evidence type="ECO:0000256" key="2">
    <source>
        <dbReference type="ARBA" id="ARBA00012423"/>
    </source>
</evidence>
<comment type="catalytic activity">
    <reaction evidence="10">
        <text>a diacylglycerol + H2O = a monoacylglycerol + a fatty acid + H(+)</text>
        <dbReference type="Rhea" id="RHEA:32731"/>
        <dbReference type="ChEBI" id="CHEBI:15377"/>
        <dbReference type="ChEBI" id="CHEBI:15378"/>
        <dbReference type="ChEBI" id="CHEBI:17408"/>
        <dbReference type="ChEBI" id="CHEBI:18035"/>
        <dbReference type="ChEBI" id="CHEBI:28868"/>
    </reaction>
</comment>
<evidence type="ECO:0000256" key="3">
    <source>
        <dbReference type="ARBA" id="ARBA00014923"/>
    </source>
</evidence>
<name>A0ABY8EN15_MALFU</name>
<feature type="domain" description="Phospholipase/carboxylesterase/thioesterase" evidence="12">
    <location>
        <begin position="32"/>
        <end position="247"/>
    </location>
</feature>
<evidence type="ECO:0000313" key="14">
    <source>
        <dbReference type="Proteomes" id="UP000818624"/>
    </source>
</evidence>
<keyword evidence="4" id="KW-0719">Serine esterase</keyword>
<dbReference type="EMBL" id="CP046234">
    <property type="protein sequence ID" value="WFD46284.1"/>
    <property type="molecule type" value="Genomic_DNA"/>
</dbReference>
<comment type="similarity">
    <text evidence="1">Belongs to the AB hydrolase superfamily. AB hydrolase 2 family.</text>
</comment>
<keyword evidence="6" id="KW-0276">Fatty acid metabolism</keyword>
<keyword evidence="5 13" id="KW-0378">Hydrolase</keyword>
<evidence type="ECO:0000256" key="7">
    <source>
        <dbReference type="ARBA" id="ARBA00029392"/>
    </source>
</evidence>
<dbReference type="Proteomes" id="UP000818624">
    <property type="component" value="Chromosome 1"/>
</dbReference>
<comment type="catalytic activity">
    <reaction evidence="11">
        <text>a monoacylglycerol + H2O = glycerol + a fatty acid + H(+)</text>
        <dbReference type="Rhea" id="RHEA:15245"/>
        <dbReference type="ChEBI" id="CHEBI:15377"/>
        <dbReference type="ChEBI" id="CHEBI:15378"/>
        <dbReference type="ChEBI" id="CHEBI:17408"/>
        <dbReference type="ChEBI" id="CHEBI:17754"/>
        <dbReference type="ChEBI" id="CHEBI:28868"/>
    </reaction>
</comment>
<gene>
    <name evidence="13" type="ORF">GLX27_000918</name>
</gene>
<keyword evidence="6" id="KW-0443">Lipid metabolism</keyword>
<comment type="function">
    <text evidence="7">Hydrolyzes fatty acids from S-acylated cysteine residues in proteins with a strong preference for palmitoylated G-alpha proteins over other acyl substrates. Mediates the deacylation of G-alpha proteins such as GPA1 in vivo, but has weak or no activity toward palmitoylated Ras proteins. Has weak lysophospholipase activity in vitro; however such activity may not exist in vivo.</text>
</comment>
<dbReference type="PANTHER" id="PTHR10655">
    <property type="entry name" value="LYSOPHOSPHOLIPASE-RELATED"/>
    <property type="match status" value="1"/>
</dbReference>
<organism evidence="13 14">
    <name type="scientific">Malassezia furfur</name>
    <name type="common">Pityriasis versicolor infection agent</name>
    <name type="synonym">Pityrosporum furfur</name>
    <dbReference type="NCBI Taxonomy" id="55194"/>
    <lineage>
        <taxon>Eukaryota</taxon>
        <taxon>Fungi</taxon>
        <taxon>Dikarya</taxon>
        <taxon>Basidiomycota</taxon>
        <taxon>Ustilaginomycotina</taxon>
        <taxon>Malasseziomycetes</taxon>
        <taxon>Malasseziales</taxon>
        <taxon>Malasseziaceae</taxon>
        <taxon>Malassezia</taxon>
    </lineage>
</organism>
<reference evidence="13 14" key="1">
    <citation type="journal article" date="2020" name="Elife">
        <title>Loss of centromere function drives karyotype evolution in closely related Malassezia species.</title>
        <authorList>
            <person name="Sankaranarayanan S.R."/>
            <person name="Ianiri G."/>
            <person name="Coelho M.A."/>
            <person name="Reza M.H."/>
            <person name="Thimmappa B.C."/>
            <person name="Ganguly P."/>
            <person name="Vadnala R.N."/>
            <person name="Sun S."/>
            <person name="Siddharthan R."/>
            <person name="Tellgren-Roth C."/>
            <person name="Dawson T.L."/>
            <person name="Heitman J."/>
            <person name="Sanyal K."/>
        </authorList>
    </citation>
    <scope>NUCLEOTIDE SEQUENCE [LARGE SCALE GENOMIC DNA]</scope>
    <source>
        <strain evidence="13">CBS14141</strain>
    </source>
</reference>
<dbReference type="InterPro" id="IPR003140">
    <property type="entry name" value="PLipase/COase/thioEstase"/>
</dbReference>
<dbReference type="GO" id="GO:0004622">
    <property type="term" value="F:phosphatidylcholine lysophospholipase activity"/>
    <property type="evidence" value="ECO:0007669"/>
    <property type="project" value="UniProtKB-EC"/>
</dbReference>
<evidence type="ECO:0000256" key="8">
    <source>
        <dbReference type="ARBA" id="ARBA00031195"/>
    </source>
</evidence>
<evidence type="ECO:0000256" key="5">
    <source>
        <dbReference type="ARBA" id="ARBA00022801"/>
    </source>
</evidence>
<proteinExistence type="inferred from homology"/>
<keyword evidence="14" id="KW-1185">Reference proteome</keyword>
<accession>A0ABY8EN15</accession>
<evidence type="ECO:0000313" key="13">
    <source>
        <dbReference type="EMBL" id="WFD46284.1"/>
    </source>
</evidence>
<dbReference type="Pfam" id="PF02230">
    <property type="entry name" value="Abhydrolase_2"/>
    <property type="match status" value="1"/>
</dbReference>
<evidence type="ECO:0000256" key="10">
    <source>
        <dbReference type="ARBA" id="ARBA00047591"/>
    </source>
</evidence>
<comment type="catalytic activity">
    <reaction evidence="9">
        <text>S-hexadecanoyl-L-cysteinyl-[protein] + H2O = L-cysteinyl-[protein] + hexadecanoate + H(+)</text>
        <dbReference type="Rhea" id="RHEA:19233"/>
        <dbReference type="Rhea" id="RHEA-COMP:10131"/>
        <dbReference type="Rhea" id="RHEA-COMP:11032"/>
        <dbReference type="ChEBI" id="CHEBI:7896"/>
        <dbReference type="ChEBI" id="CHEBI:15377"/>
        <dbReference type="ChEBI" id="CHEBI:15378"/>
        <dbReference type="ChEBI" id="CHEBI:29950"/>
        <dbReference type="ChEBI" id="CHEBI:74151"/>
        <dbReference type="EC" id="3.1.2.22"/>
    </reaction>
</comment>
<dbReference type="EC" id="3.1.2.22" evidence="2"/>
<evidence type="ECO:0000256" key="11">
    <source>
        <dbReference type="ARBA" id="ARBA00048461"/>
    </source>
</evidence>